<evidence type="ECO:0000313" key="1">
    <source>
        <dbReference type="EMBL" id="ADW76533.1"/>
    </source>
</evidence>
<proteinExistence type="predicted"/>
<dbReference type="HOGENOM" id="CLU_3102962_0_0_6"/>
<reference evidence="1 2" key="2">
    <citation type="journal article" date="2012" name="J. Bacteriol.">
        <title>Complete Genome Sequence of Rahnella sp. Strain Y9602, a Gammaproteobacterium Isolate from Metal- and Radionuclide-Contaminated Soil.</title>
        <authorList>
            <person name="Martinez R.J."/>
            <person name="Bruce D."/>
            <person name="Detter C."/>
            <person name="Goodwin L.A."/>
            <person name="Han J."/>
            <person name="Han C.S."/>
            <person name="Held B."/>
            <person name="Land M.L."/>
            <person name="Mikhailova N."/>
            <person name="Nolan M."/>
            <person name="Pennacchio L."/>
            <person name="Pitluck S."/>
            <person name="Tapia R."/>
            <person name="Woyke T."/>
            <person name="Sobecky P.A."/>
        </authorList>
    </citation>
    <scope>NUCLEOTIDE SEQUENCE [LARGE SCALE GENOMIC DNA]</scope>
    <source>
        <strain evidence="1 2">Y9602</strain>
        <plasmid evidence="1 2">pRAHAQ01</plasmid>
    </source>
</reference>
<organism evidence="1 2">
    <name type="scientific">Rahnella sp. (strain Y9602)</name>
    <dbReference type="NCBI Taxonomy" id="2703885"/>
    <lineage>
        <taxon>Bacteria</taxon>
        <taxon>Pseudomonadati</taxon>
        <taxon>Pseudomonadota</taxon>
        <taxon>Gammaproteobacteria</taxon>
        <taxon>Enterobacterales</taxon>
        <taxon>Yersiniaceae</taxon>
        <taxon>Rahnella</taxon>
    </lineage>
</organism>
<name>A0A0H3FNR0_RAHSY</name>
<keyword evidence="1" id="KW-0614">Plasmid</keyword>
<protein>
    <submittedName>
        <fullName evidence="1">Uncharacterized protein</fullName>
    </submittedName>
</protein>
<dbReference type="AlphaFoldDB" id="A0A0H3FNR0"/>
<gene>
    <name evidence="1" type="ordered locus">Rahaq_4958</name>
</gene>
<dbReference type="EMBL" id="CP002506">
    <property type="protein sequence ID" value="ADW76533.1"/>
    <property type="molecule type" value="Genomic_DNA"/>
</dbReference>
<reference evidence="2" key="1">
    <citation type="submission" date="2011-01" db="EMBL/GenBank/DDBJ databases">
        <title>Complete sequence of plasmid1 of Rahnella sp. Y9602.</title>
        <authorList>
            <consortium name="US DOE Joint Genome Institute"/>
            <person name="Lucas S."/>
            <person name="Copeland A."/>
            <person name="Lapidus A."/>
            <person name="Cheng J.-F."/>
            <person name="Goodwin L."/>
            <person name="Pitluck S."/>
            <person name="Lu M."/>
            <person name="Detter J.C."/>
            <person name="Han C."/>
            <person name="Tapia R."/>
            <person name="Land M."/>
            <person name="Hauser L."/>
            <person name="Kyrpides N."/>
            <person name="Ivanova N."/>
            <person name="Ovchinnikova G."/>
            <person name="Pagani I."/>
            <person name="Sobecky P.A."/>
            <person name="Martinez R.J."/>
            <person name="Woyke T."/>
        </authorList>
    </citation>
    <scope>NUCLEOTIDE SEQUENCE [LARGE SCALE GENOMIC DNA]</scope>
    <source>
        <strain evidence="2">Y9602</strain>
        <plasmid evidence="2">pRAHAQ01</plasmid>
    </source>
</reference>
<geneLocation type="plasmid" evidence="1 2">
    <name>pRAHAQ01</name>
</geneLocation>
<sequence length="51" mass="5843">MQIKVILTRSEMQESDLDEEDLKEAIKDLIDSGIYFSEINVDLEISGIRQA</sequence>
<accession>A0A0H3FNR0</accession>
<dbReference type="RefSeq" id="WP_013578214.1">
    <property type="nucleotide sequence ID" value="NC_015062.1"/>
</dbReference>
<evidence type="ECO:0000313" key="2">
    <source>
        <dbReference type="Proteomes" id="UP000007257"/>
    </source>
</evidence>
<dbReference type="KEGG" id="rah:Rahaq_4958"/>
<dbReference type="Proteomes" id="UP000007257">
    <property type="component" value="Plasmid pRAHAQ01"/>
</dbReference>